<feature type="domain" description="ATP-grasp" evidence="6">
    <location>
        <begin position="127"/>
        <end position="325"/>
    </location>
</feature>
<comment type="caution">
    <text evidence="7">The sequence shown here is derived from an EMBL/GenBank/DDBJ whole genome shotgun (WGS) entry which is preliminary data.</text>
</comment>
<dbReference type="PROSITE" id="PS50975">
    <property type="entry name" value="ATP_GRASP"/>
    <property type="match status" value="1"/>
</dbReference>
<name>A0ABT3VH44_9ACTN</name>
<dbReference type="RefSeq" id="WP_267030027.1">
    <property type="nucleotide sequence ID" value="NZ_JAIFZO010000002.1"/>
</dbReference>
<accession>A0ABT3VH44</accession>
<keyword evidence="2 4" id="KW-0547">Nucleotide-binding</keyword>
<dbReference type="Pfam" id="PF13535">
    <property type="entry name" value="ATP-grasp_4"/>
    <property type="match status" value="1"/>
</dbReference>
<organism evidence="7 8">
    <name type="scientific">Streptomyces ortus</name>
    <dbReference type="NCBI Taxonomy" id="2867268"/>
    <lineage>
        <taxon>Bacteria</taxon>
        <taxon>Bacillati</taxon>
        <taxon>Actinomycetota</taxon>
        <taxon>Actinomycetes</taxon>
        <taxon>Kitasatosporales</taxon>
        <taxon>Streptomycetaceae</taxon>
        <taxon>Streptomyces</taxon>
    </lineage>
</organism>
<dbReference type="InterPro" id="IPR011761">
    <property type="entry name" value="ATP-grasp"/>
</dbReference>
<dbReference type="EMBL" id="JAIFZO010000002">
    <property type="protein sequence ID" value="MCX4237643.1"/>
    <property type="molecule type" value="Genomic_DNA"/>
</dbReference>
<dbReference type="NCBIfam" id="NF005543">
    <property type="entry name" value="PRK07206.1"/>
    <property type="match status" value="1"/>
</dbReference>
<dbReference type="SUPFAM" id="SSF56059">
    <property type="entry name" value="Glutathione synthetase ATP-binding domain-like"/>
    <property type="match status" value="1"/>
</dbReference>
<keyword evidence="1" id="KW-0436">Ligase</keyword>
<sequence>MSARPSPAYAARATRPATRAAVVDADGMGAFLPGALAREGVRSVLVRSDAPNPHLANHPDLTDLAPEVTHRGEVAATADALRRYGVDRVVAGAESGVLLADALSAELGTPGHGMSRPSARRDKYEMACAVRESGQATADCLATDSADEVVAWARGHGRWPVVLKPLASAGTDNVLFCRSTAQLRAGVAAITAGRDRYGGRNLAVLVQEHLAGEEYFVNTVSSGGVHHVVEVWRYHKRPVGDRPMYDHEEPVPPDDPVVGELTAYTLRVLDALEIRNGAAHTEVIRTGRGPVLVECAARHGGSHTPSVVSRFLGTDQLACLARAVARPDQAALGRLPRCRPRAHLRYVTLLSPRAGGPLSAERFARVRALGTFVEMALTMPEGTVLPRTRDLASSPGYVYLASADPARVAADHRRLRALEHGDLYGPATTTTPPGERYGDR</sequence>
<feature type="region of interest" description="Disordered" evidence="5">
    <location>
        <begin position="421"/>
        <end position="440"/>
    </location>
</feature>
<evidence type="ECO:0000256" key="4">
    <source>
        <dbReference type="PROSITE-ProRule" id="PRU00409"/>
    </source>
</evidence>
<dbReference type="Gene3D" id="3.30.470.20">
    <property type="entry name" value="ATP-grasp fold, B domain"/>
    <property type="match status" value="1"/>
</dbReference>
<dbReference type="PANTHER" id="PTHR43585">
    <property type="entry name" value="FUMIPYRROLE BIOSYNTHESIS PROTEIN C"/>
    <property type="match status" value="1"/>
</dbReference>
<proteinExistence type="predicted"/>
<evidence type="ECO:0000313" key="8">
    <source>
        <dbReference type="Proteomes" id="UP001165590"/>
    </source>
</evidence>
<evidence type="ECO:0000256" key="1">
    <source>
        <dbReference type="ARBA" id="ARBA00022598"/>
    </source>
</evidence>
<keyword evidence="3 4" id="KW-0067">ATP-binding</keyword>
<reference evidence="7" key="1">
    <citation type="journal article" date="2022" name="bioRxiv">
        <title>Discovery and biosynthetic assessment of Streptomyces ortus sp nov. isolated from a deep-sea sponge.</title>
        <authorList>
            <person name="Williams S.E."/>
        </authorList>
    </citation>
    <scope>NUCLEOTIDE SEQUENCE</scope>
    <source>
        <strain evidence="7">A15ISP2-DRY2</strain>
    </source>
</reference>
<evidence type="ECO:0000256" key="2">
    <source>
        <dbReference type="ARBA" id="ARBA00022741"/>
    </source>
</evidence>
<protein>
    <submittedName>
        <fullName evidence="7">ATP-grasp domain-containing protein</fullName>
    </submittedName>
</protein>
<gene>
    <name evidence="7" type="ORF">K3769_33710</name>
</gene>
<dbReference type="InterPro" id="IPR052032">
    <property type="entry name" value="ATP-dep_AA_Ligase"/>
</dbReference>
<evidence type="ECO:0000259" key="6">
    <source>
        <dbReference type="PROSITE" id="PS50975"/>
    </source>
</evidence>
<keyword evidence="8" id="KW-1185">Reference proteome</keyword>
<evidence type="ECO:0000256" key="5">
    <source>
        <dbReference type="SAM" id="MobiDB-lite"/>
    </source>
</evidence>
<dbReference type="Proteomes" id="UP001165590">
    <property type="component" value="Unassembled WGS sequence"/>
</dbReference>
<dbReference type="PANTHER" id="PTHR43585:SF2">
    <property type="entry name" value="ATP-GRASP ENZYME FSQD"/>
    <property type="match status" value="1"/>
</dbReference>
<evidence type="ECO:0000313" key="7">
    <source>
        <dbReference type="EMBL" id="MCX4237643.1"/>
    </source>
</evidence>
<evidence type="ECO:0000256" key="3">
    <source>
        <dbReference type="ARBA" id="ARBA00022840"/>
    </source>
</evidence>